<gene>
    <name evidence="3" type="ORF">M622_09295</name>
</gene>
<dbReference type="PANTHER" id="PTHR30401:SF0">
    <property type="entry name" value="TRNA 2-SELENOURIDINE SYNTHASE"/>
    <property type="match status" value="1"/>
</dbReference>
<evidence type="ECO:0000256" key="1">
    <source>
        <dbReference type="ARBA" id="ARBA00023266"/>
    </source>
</evidence>
<dbReference type="STRING" id="1348657.M622_09295"/>
<organism evidence="3 4">
    <name type="scientific">Thauera terpenica 58Eu</name>
    <dbReference type="NCBI Taxonomy" id="1348657"/>
    <lineage>
        <taxon>Bacteria</taxon>
        <taxon>Pseudomonadati</taxon>
        <taxon>Pseudomonadota</taxon>
        <taxon>Betaproteobacteria</taxon>
        <taxon>Rhodocyclales</taxon>
        <taxon>Zoogloeaceae</taxon>
        <taxon>Thauera</taxon>
    </lineage>
</organism>
<dbReference type="GO" id="GO:0043828">
    <property type="term" value="F:tRNA 2-selenouridine synthase activity"/>
    <property type="evidence" value="ECO:0007669"/>
    <property type="project" value="InterPro"/>
</dbReference>
<sequence length="364" mass="40387">MRTRKIMYKGVATVAQLSDFDEIIDARSPAEFAEDHIPGAINLPVLDDAQRIIVGTLYKQQSAFAARRLGGALVAENIARHLQAHLQDKPKHWRPLLYCWRGGQRSGAFVSWLRMVGWDAHQLQGGYKRFRHLVIAEIERIAPALQWRVVCGPTGSAKTRVLEALARQGAQTLDLEDLAAHKGSVLGALPDRPQPTQKSFETTLHTKLQALDPAQAVYVEAESRKIGQVSVPEPLILAMRRAPCIAIDATRAARLEFLVRDYAYLGDDIARLKANITRLSELQSRDTLLRWHDLATRGVLPELFGELIDLHYDPLYRRSQNGNYTGFSSAARLHTDSLSDAGIDALARRILQLEAESGAATAAP</sequence>
<dbReference type="SMART" id="SM00450">
    <property type="entry name" value="RHOD"/>
    <property type="match status" value="1"/>
</dbReference>
<reference evidence="3 4" key="1">
    <citation type="submission" date="2013-06" db="EMBL/GenBank/DDBJ databases">
        <title>Draft genome sequence of Thauera terpenica.</title>
        <authorList>
            <person name="Liu B."/>
            <person name="Frostegard A.H."/>
            <person name="Shapleigh J.P."/>
        </authorList>
    </citation>
    <scope>NUCLEOTIDE SEQUENCE [LARGE SCALE GENOMIC DNA]</scope>
    <source>
        <strain evidence="3 4">58Eu</strain>
    </source>
</reference>
<keyword evidence="1" id="KW-0711">Selenium</keyword>
<dbReference type="EMBL" id="ATJV01000002">
    <property type="protein sequence ID" value="EPZ17137.1"/>
    <property type="molecule type" value="Genomic_DNA"/>
</dbReference>
<dbReference type="InterPro" id="IPR058840">
    <property type="entry name" value="AAA_SelU"/>
</dbReference>
<accession>S9ZUE2</accession>
<dbReference type="GO" id="GO:0002098">
    <property type="term" value="P:tRNA wobble uridine modification"/>
    <property type="evidence" value="ECO:0007669"/>
    <property type="project" value="InterPro"/>
</dbReference>
<evidence type="ECO:0000259" key="2">
    <source>
        <dbReference type="PROSITE" id="PS50206"/>
    </source>
</evidence>
<dbReference type="Proteomes" id="UP000015455">
    <property type="component" value="Unassembled WGS sequence"/>
</dbReference>
<protein>
    <recommendedName>
        <fullName evidence="2">Rhodanese domain-containing protein</fullName>
    </recommendedName>
</protein>
<evidence type="ECO:0000313" key="4">
    <source>
        <dbReference type="Proteomes" id="UP000015455"/>
    </source>
</evidence>
<evidence type="ECO:0000313" key="3">
    <source>
        <dbReference type="EMBL" id="EPZ17137.1"/>
    </source>
</evidence>
<feature type="domain" description="Rhodanese" evidence="2">
    <location>
        <begin position="23"/>
        <end position="139"/>
    </location>
</feature>
<dbReference type="InterPro" id="IPR017582">
    <property type="entry name" value="SelU"/>
</dbReference>
<name>S9ZUE2_9RHOO</name>
<dbReference type="PROSITE" id="PS00380">
    <property type="entry name" value="RHODANESE_1"/>
    <property type="match status" value="1"/>
</dbReference>
<dbReference type="NCBIfam" id="NF008752">
    <property type="entry name" value="PRK11784.1-4"/>
    <property type="match status" value="1"/>
</dbReference>
<keyword evidence="4" id="KW-1185">Reference proteome</keyword>
<dbReference type="PATRIC" id="fig|1348657.5.peg.390"/>
<dbReference type="eggNOG" id="COG2603">
    <property type="taxonomic scope" value="Bacteria"/>
</dbReference>
<dbReference type="InterPro" id="IPR001763">
    <property type="entry name" value="Rhodanese-like_dom"/>
</dbReference>
<dbReference type="NCBIfam" id="NF008750">
    <property type="entry name" value="PRK11784.1-2"/>
    <property type="match status" value="1"/>
</dbReference>
<dbReference type="InterPro" id="IPR001307">
    <property type="entry name" value="Thiosulphate_STrfase_CS"/>
</dbReference>
<dbReference type="Pfam" id="PF00581">
    <property type="entry name" value="Rhodanese"/>
    <property type="match status" value="1"/>
</dbReference>
<dbReference type="NCBIfam" id="TIGR03167">
    <property type="entry name" value="tRNA_sel_U_synt"/>
    <property type="match status" value="1"/>
</dbReference>
<dbReference type="AlphaFoldDB" id="S9ZUE2"/>
<proteinExistence type="predicted"/>
<dbReference type="Gene3D" id="3.40.250.10">
    <property type="entry name" value="Rhodanese-like domain"/>
    <property type="match status" value="1"/>
</dbReference>
<dbReference type="InterPro" id="IPR036873">
    <property type="entry name" value="Rhodanese-like_dom_sf"/>
</dbReference>
<dbReference type="SUPFAM" id="SSF52821">
    <property type="entry name" value="Rhodanese/Cell cycle control phosphatase"/>
    <property type="match status" value="1"/>
</dbReference>
<dbReference type="PROSITE" id="PS50206">
    <property type="entry name" value="RHODANESE_3"/>
    <property type="match status" value="1"/>
</dbReference>
<dbReference type="Pfam" id="PF26341">
    <property type="entry name" value="AAA_SelU"/>
    <property type="match status" value="1"/>
</dbReference>
<dbReference type="GO" id="GO:0004792">
    <property type="term" value="F:thiosulfate-cyanide sulfurtransferase activity"/>
    <property type="evidence" value="ECO:0007669"/>
    <property type="project" value="InterPro"/>
</dbReference>
<comment type="caution">
    <text evidence="3">The sequence shown here is derived from an EMBL/GenBank/DDBJ whole genome shotgun (WGS) entry which is preliminary data.</text>
</comment>
<dbReference type="PANTHER" id="PTHR30401">
    <property type="entry name" value="TRNA 2-SELENOURIDINE SYNTHASE"/>
    <property type="match status" value="1"/>
</dbReference>